<name>A0A7V8VAM3_9BACT</name>
<dbReference type="PANTHER" id="PTHR30093">
    <property type="entry name" value="GENERAL SECRETION PATHWAY PROTEIN G"/>
    <property type="match status" value="1"/>
</dbReference>
<dbReference type="Gene3D" id="3.30.700.10">
    <property type="entry name" value="Glycoprotein, Type 4 Pilin"/>
    <property type="match status" value="1"/>
</dbReference>
<protein>
    <recommendedName>
        <fullName evidence="2">DUF1559 domain-containing protein</fullName>
    </recommendedName>
</protein>
<dbReference type="InterPro" id="IPR011453">
    <property type="entry name" value="DUF1559"/>
</dbReference>
<evidence type="ECO:0000313" key="4">
    <source>
        <dbReference type="Proteomes" id="UP000551616"/>
    </source>
</evidence>
<feature type="transmembrane region" description="Helical" evidence="1">
    <location>
        <begin position="16"/>
        <end position="37"/>
    </location>
</feature>
<dbReference type="PANTHER" id="PTHR30093:SF2">
    <property type="entry name" value="TYPE II SECRETION SYSTEM PROTEIN H"/>
    <property type="match status" value="1"/>
</dbReference>
<evidence type="ECO:0000313" key="3">
    <source>
        <dbReference type="EMBL" id="MBA2118000.1"/>
    </source>
</evidence>
<dbReference type="RefSeq" id="WP_207399353.1">
    <property type="nucleotide sequence ID" value="NZ_JABRWO010000025.1"/>
</dbReference>
<comment type="caution">
    <text evidence="3">The sequence shown here is derived from an EMBL/GenBank/DDBJ whole genome shotgun (WGS) entry which is preliminary data.</text>
</comment>
<organism evidence="3 4">
    <name type="scientific">Bremerella alba</name>
    <dbReference type="NCBI Taxonomy" id="980252"/>
    <lineage>
        <taxon>Bacteria</taxon>
        <taxon>Pseudomonadati</taxon>
        <taxon>Planctomycetota</taxon>
        <taxon>Planctomycetia</taxon>
        <taxon>Pirellulales</taxon>
        <taxon>Pirellulaceae</taxon>
        <taxon>Bremerella</taxon>
    </lineage>
</organism>
<dbReference type="InterPro" id="IPR045584">
    <property type="entry name" value="Pilin-like"/>
</dbReference>
<keyword evidence="4" id="KW-1185">Reference proteome</keyword>
<sequence>MVFIKRDAVPRDGFTLVELLVVIAIIGVLVALLLPAVQQARESARRMQCSNRMKQLGLALHNYHGTYNAFPGLRIQVEPAHPSGFVALLPYVEQTAVWDKITSASTPFGTNWNPAEQKTLIPELLCPSDPNWTSRTNSSDRKPRSYHFCLGDSIRQNHRGDSSKRGMFVDLENRDFSDLTDGTSNTLALSEVVVGSMTVTRKLRGSVAVTPGINTNPSSPADCWAARGPNGEVDSAVSVSAESYIHRAPGSRWAEGRAFFGGFTTVLPPNAPRCSIADSDDHWGVWTPSSYHPGGVLAGRADGSTQFIAETIDSGDPTEFEVSSGRSPFGVWGALGSINGSETVSIP</sequence>
<dbReference type="EMBL" id="JABRWO010000025">
    <property type="protein sequence ID" value="MBA2118000.1"/>
    <property type="molecule type" value="Genomic_DNA"/>
</dbReference>
<proteinExistence type="predicted"/>
<keyword evidence="1" id="KW-1133">Transmembrane helix</keyword>
<dbReference type="Proteomes" id="UP000551616">
    <property type="component" value="Unassembled WGS sequence"/>
</dbReference>
<dbReference type="Pfam" id="PF07596">
    <property type="entry name" value="SBP_bac_10"/>
    <property type="match status" value="1"/>
</dbReference>
<dbReference type="AlphaFoldDB" id="A0A7V8VAM3"/>
<reference evidence="3 4" key="1">
    <citation type="submission" date="2020-05" db="EMBL/GenBank/DDBJ databases">
        <title>Bremerella alba sp. nov., a novel planctomycete isolated from the surface of the macroalga Fucus spiralis.</title>
        <authorList>
            <person name="Godinho O."/>
            <person name="Botelho R."/>
            <person name="Albuquerque L."/>
            <person name="Wiegand S."/>
            <person name="Da Costa M.S."/>
            <person name="Lobo-Da-Cunha A."/>
            <person name="Jogler C."/>
            <person name="Lage O.M."/>
        </authorList>
    </citation>
    <scope>NUCLEOTIDE SEQUENCE [LARGE SCALE GENOMIC DNA]</scope>
    <source>
        <strain evidence="3 4">FF15</strain>
    </source>
</reference>
<evidence type="ECO:0000256" key="1">
    <source>
        <dbReference type="SAM" id="Phobius"/>
    </source>
</evidence>
<dbReference type="InterPro" id="IPR012902">
    <property type="entry name" value="N_methyl_site"/>
</dbReference>
<feature type="domain" description="DUF1559" evidence="2">
    <location>
        <begin position="38"/>
        <end position="314"/>
    </location>
</feature>
<dbReference type="Pfam" id="PF07963">
    <property type="entry name" value="N_methyl"/>
    <property type="match status" value="1"/>
</dbReference>
<dbReference type="SUPFAM" id="SSF54523">
    <property type="entry name" value="Pili subunits"/>
    <property type="match status" value="1"/>
</dbReference>
<keyword evidence="1" id="KW-0472">Membrane</keyword>
<dbReference type="NCBIfam" id="TIGR02532">
    <property type="entry name" value="IV_pilin_GFxxxE"/>
    <property type="match status" value="1"/>
</dbReference>
<evidence type="ECO:0000259" key="2">
    <source>
        <dbReference type="Pfam" id="PF07596"/>
    </source>
</evidence>
<accession>A0A7V8VAM3</accession>
<keyword evidence="1" id="KW-0812">Transmembrane</keyword>
<gene>
    <name evidence="3" type="ORF">HOV93_52080</name>
</gene>